<feature type="chain" id="PRO_5046879565" evidence="1">
    <location>
        <begin position="28"/>
        <end position="306"/>
    </location>
</feature>
<dbReference type="EMBL" id="CP097649">
    <property type="protein sequence ID" value="URI14177.1"/>
    <property type="molecule type" value="Genomic_DNA"/>
</dbReference>
<evidence type="ECO:0000313" key="3">
    <source>
        <dbReference type="Proteomes" id="UP001055429"/>
    </source>
</evidence>
<dbReference type="Proteomes" id="UP001055429">
    <property type="component" value="Chromosome"/>
</dbReference>
<keyword evidence="3" id="KW-1185">Reference proteome</keyword>
<evidence type="ECO:0000313" key="2">
    <source>
        <dbReference type="EMBL" id="URI14177.1"/>
    </source>
</evidence>
<feature type="signal peptide" evidence="1">
    <location>
        <begin position="1"/>
        <end position="27"/>
    </location>
</feature>
<reference evidence="2" key="1">
    <citation type="submission" date="2022-05" db="EMBL/GenBank/DDBJ databases">
        <title>Brevundimonas albigilva TT17 genome sequence.</title>
        <authorList>
            <person name="Lee K."/>
            <person name="Son H."/>
        </authorList>
    </citation>
    <scope>NUCLEOTIDE SEQUENCE</scope>
    <source>
        <strain evidence="2">TT17</strain>
    </source>
</reference>
<keyword evidence="1" id="KW-0732">Signal</keyword>
<name>A0ABY4SHM5_9CAUL</name>
<evidence type="ECO:0000256" key="1">
    <source>
        <dbReference type="SAM" id="SignalP"/>
    </source>
</evidence>
<dbReference type="RefSeq" id="WP_249750082.1">
    <property type="nucleotide sequence ID" value="NZ_CP097298.1"/>
</dbReference>
<protein>
    <submittedName>
        <fullName evidence="2">Uncharacterized protein</fullName>
    </submittedName>
</protein>
<proteinExistence type="predicted"/>
<sequence length="306" mass="33046">MSKLDRCWCLVASVLSLAIVLSSPATAQEGSEPTQLPPVEVTAQRLNEVVRAFVADVSEVHERGGQIARFDTRICPGVVNLPADIAQTLNDRIASAAHVAGRAVGGPGCVPNVLVIFTDDSDRLANELADAHPSAFSFYVSLNQNAESALTAFRAPGETVRVWYMARETTGIEQAFRIGRPRGTFEIRAPIGLYPNSGRLSAAHETVITRSLIIVDTSRLGPVNPHALGDYLAMISLARIDIHTSTAHLDTILNLLSDPDARPEGLSSWDKAYLQSLYSARANSASTGLHVREIANRMTRRVAQTQ</sequence>
<organism evidence="2 3">
    <name type="scientific">Brevundimonas albigilva</name>
    <dbReference type="NCBI Taxonomy" id="1312364"/>
    <lineage>
        <taxon>Bacteria</taxon>
        <taxon>Pseudomonadati</taxon>
        <taxon>Pseudomonadota</taxon>
        <taxon>Alphaproteobacteria</taxon>
        <taxon>Caulobacterales</taxon>
        <taxon>Caulobacteraceae</taxon>
        <taxon>Brevundimonas</taxon>
    </lineage>
</organism>
<gene>
    <name evidence="2" type="ORF">M8231_10095</name>
</gene>
<accession>A0ABY4SHM5</accession>